<sequence>MTTRQCIDDLTSFAVPEQPALSPDGGSILYVLRTADAAGDRNLRSIWRVDARDGEAVQLTRGKADAAPAWSPDGARVAFLRGQDGPAQLWVLPAAGGEAEQLTTLPLGAGAPVWSPDGTKIAFAAAVDITADAGEDDAARTRRGKAPIVTERVDYQADGAGLLRGMRKHLHVLDLATGQVRQVTEGDWHAGDPSWSPDSTRLAFGAGTAADADLNIRVPLHVLDLTDPAARPAQVGLAEGVAGPAIWTADGEALLVVGTVAGPTGHAGLLRLPLSGGEPVNLAASLDRNVMAGGPGYPGAAPRLVDGGRTVLFCARDRGCTHLYAVGVDGGEPRLVVGGAGRVVSGLSVAGDTAAIALATPESYGEIVSVDLAAGTESVRTQHGPDLSGLFARREREFTISDGTVVHGWLIRDENVAGPGPLLLDIHGGPHNAWNGAADEIHLYHQELAARGWAVLLLNPRASDGYGAEFFDAAIGAWGDGDARDFLEPLDQLVAEGVADPERLAVTGYSYGGFMTCYLTSRDGRFAAAVAGGVVADLDSMAGTSDAGHFLAVHELGGQPWGDTERYAAMSPYARVDQVTTPTLVIHGAADVRCPIGQAQQWHAALRAQGVPTELVLYPDGSHLFILDGPPSHRVDFNRRVVDWVETYAAGGRRAVDGAHWQRRLAVLAAKHGVTGAALGILRVGADGRPDELAEAAYGLLNIDSGVTATADSVFQIGSISKVWTATVVQQLVEEGLLDLDAPVAQVLPELRLSDPDVTKQVTMRHLLTHTSGIDGDVFTDTGRGDDCLEKYTALLAEVAQNHPLGATWSYCNSGFSLAGYVIEKLTGLTWDAAMRQRLFTPLGLARTGTLPEDALLHRAAVGHVDGPDGQRMRAPVWGLPRAVGPAGLISAPVADVLAFARLHLTGGLAADGTRLLSEQGVAAMADKHADLPDKHSLGDSWGLGWIRYGWDGRRLIGHDGNTIGQGAFLRLLPEQGLAVTLLTNGGKSRDLYEDLYREIFAELAGVDMPRTLTPPATPVTAHLGPHLGTYERAGSRMEVLDGGTLRITVTGPLAELSPNPTQEFPMTALADDLYLVRMPGQQTYIPVTFYALPTGERYLHFGARATPKVG</sequence>
<dbReference type="GO" id="GO:0006508">
    <property type="term" value="P:proteolysis"/>
    <property type="evidence" value="ECO:0007669"/>
    <property type="project" value="InterPro"/>
</dbReference>
<organism evidence="5 6">
    <name type="scientific">Catellatospora bangladeshensis</name>
    <dbReference type="NCBI Taxonomy" id="310355"/>
    <lineage>
        <taxon>Bacteria</taxon>
        <taxon>Bacillati</taxon>
        <taxon>Actinomycetota</taxon>
        <taxon>Actinomycetes</taxon>
        <taxon>Micromonosporales</taxon>
        <taxon>Micromonosporaceae</taxon>
        <taxon>Catellatospora</taxon>
    </lineage>
</organism>
<dbReference type="AlphaFoldDB" id="A0A8J3NMN5"/>
<dbReference type="SUPFAM" id="SSF53474">
    <property type="entry name" value="alpha/beta-Hydrolases"/>
    <property type="match status" value="1"/>
</dbReference>
<dbReference type="GO" id="GO:0004252">
    <property type="term" value="F:serine-type endopeptidase activity"/>
    <property type="evidence" value="ECO:0007669"/>
    <property type="project" value="TreeGrafter"/>
</dbReference>
<dbReference type="EMBL" id="BONF01000047">
    <property type="protein sequence ID" value="GIF85421.1"/>
    <property type="molecule type" value="Genomic_DNA"/>
</dbReference>
<dbReference type="Gene3D" id="2.120.10.30">
    <property type="entry name" value="TolB, C-terminal domain"/>
    <property type="match status" value="2"/>
</dbReference>
<evidence type="ECO:0000259" key="4">
    <source>
        <dbReference type="Pfam" id="PF00326"/>
    </source>
</evidence>
<dbReference type="SUPFAM" id="SSF82171">
    <property type="entry name" value="DPP6 N-terminal domain-like"/>
    <property type="match status" value="1"/>
</dbReference>
<dbReference type="InterPro" id="IPR029058">
    <property type="entry name" value="AB_hydrolase_fold"/>
</dbReference>
<dbReference type="Pfam" id="PF07676">
    <property type="entry name" value="PD40"/>
    <property type="match status" value="3"/>
</dbReference>
<keyword evidence="2" id="KW-0720">Serine protease</keyword>
<accession>A0A8J3NMN5</accession>
<dbReference type="Gene3D" id="3.40.710.10">
    <property type="entry name" value="DD-peptidase/beta-lactamase superfamily"/>
    <property type="match status" value="1"/>
</dbReference>
<evidence type="ECO:0000256" key="2">
    <source>
        <dbReference type="ARBA" id="ARBA00022825"/>
    </source>
</evidence>
<dbReference type="PANTHER" id="PTHR42776:SF27">
    <property type="entry name" value="DIPEPTIDYL PEPTIDASE FAMILY MEMBER 6"/>
    <property type="match status" value="1"/>
</dbReference>
<evidence type="ECO:0000313" key="6">
    <source>
        <dbReference type="Proteomes" id="UP000601223"/>
    </source>
</evidence>
<comment type="caution">
    <text evidence="5">The sequence shown here is derived from an EMBL/GenBank/DDBJ whole genome shotgun (WGS) entry which is preliminary data.</text>
</comment>
<evidence type="ECO:0000313" key="5">
    <source>
        <dbReference type="EMBL" id="GIF85421.1"/>
    </source>
</evidence>
<dbReference type="PANTHER" id="PTHR42776">
    <property type="entry name" value="SERINE PEPTIDASE S9 FAMILY MEMBER"/>
    <property type="match status" value="1"/>
</dbReference>
<evidence type="ECO:0000259" key="3">
    <source>
        <dbReference type="Pfam" id="PF00144"/>
    </source>
</evidence>
<reference evidence="5 6" key="1">
    <citation type="submission" date="2021-01" db="EMBL/GenBank/DDBJ databases">
        <title>Whole genome shotgun sequence of Catellatospora bangladeshensis NBRC 107357.</title>
        <authorList>
            <person name="Komaki H."/>
            <person name="Tamura T."/>
        </authorList>
    </citation>
    <scope>NUCLEOTIDE SEQUENCE [LARGE SCALE GENOMIC DNA]</scope>
    <source>
        <strain evidence="5 6">NBRC 107357</strain>
    </source>
</reference>
<dbReference type="Proteomes" id="UP000601223">
    <property type="component" value="Unassembled WGS sequence"/>
</dbReference>
<proteinExistence type="predicted"/>
<dbReference type="InterPro" id="IPR011659">
    <property type="entry name" value="WD40"/>
</dbReference>
<dbReference type="RefSeq" id="WP_203755287.1">
    <property type="nucleotide sequence ID" value="NZ_BONF01000047.1"/>
</dbReference>
<feature type="domain" description="Beta-lactamase-related" evidence="3">
    <location>
        <begin position="666"/>
        <end position="995"/>
    </location>
</feature>
<keyword evidence="2" id="KW-0645">Protease</keyword>
<dbReference type="InterPro" id="IPR001375">
    <property type="entry name" value="Peptidase_S9_cat"/>
</dbReference>
<dbReference type="InterPro" id="IPR011042">
    <property type="entry name" value="6-blade_b-propeller_TolB-like"/>
</dbReference>
<feature type="domain" description="Peptidase S9 prolyl oligopeptidase catalytic" evidence="4">
    <location>
        <begin position="447"/>
        <end position="649"/>
    </location>
</feature>
<gene>
    <name evidence="5" type="ORF">Cba03nite_67700</name>
</gene>
<dbReference type="SUPFAM" id="SSF56601">
    <property type="entry name" value="beta-lactamase/transpeptidase-like"/>
    <property type="match status" value="1"/>
</dbReference>
<name>A0A8J3NMN5_9ACTN</name>
<keyword evidence="6" id="KW-1185">Reference proteome</keyword>
<dbReference type="InterPro" id="IPR001466">
    <property type="entry name" value="Beta-lactam-related"/>
</dbReference>
<evidence type="ECO:0000256" key="1">
    <source>
        <dbReference type="ARBA" id="ARBA00022801"/>
    </source>
</evidence>
<dbReference type="Pfam" id="PF00326">
    <property type="entry name" value="Peptidase_S9"/>
    <property type="match status" value="1"/>
</dbReference>
<dbReference type="InterPro" id="IPR012338">
    <property type="entry name" value="Beta-lactam/transpept-like"/>
</dbReference>
<protein>
    <submittedName>
        <fullName evidence="5">Serine hydrolase</fullName>
    </submittedName>
</protein>
<dbReference type="Pfam" id="PF00144">
    <property type="entry name" value="Beta-lactamase"/>
    <property type="match status" value="1"/>
</dbReference>
<keyword evidence="1 5" id="KW-0378">Hydrolase</keyword>
<dbReference type="Gene3D" id="3.40.50.1820">
    <property type="entry name" value="alpha/beta hydrolase"/>
    <property type="match status" value="1"/>
</dbReference>